<sequence length="395" mass="44933">MGPLRLGDPELEFIDPTPDLHAMFLAFNEEFFHGALAGCEVNWSKRMTSCAGICSFQPKSGYCRISLSEPLLKLRSRKEFIETLLHEMIHGYLFVTSRNQDRDGHGPEFQKHMYRINQKASINITIYHSFHAEVALYKQHWWRCNGVCRNRPPFHGWVKRATNRAPGKNDLWWAAHQATCQGTFEKVREPEKPEKAKKPSKKQNQQKSPIKKEKSPKKKAITDSSDDQTQKKIDSFFTGKGYILGSSDSGNKNSIVPSRKIKPPDNLNAIKDDNNVIMLDIGVLPQDVPSTSKTILIPMFDEEQPGSSFKPTPQTSSNNTIVIWDIDYDNHSLAKPQIQTKSTTDDVIIIDDENSMPISVIEPKKTTNMDMIDCPACYRRIPFSLINDHLDQCAN</sequence>
<keyword evidence="12 15" id="KW-0234">DNA repair</keyword>
<dbReference type="GO" id="GO:0005694">
    <property type="term" value="C:chromosome"/>
    <property type="evidence" value="ECO:0007669"/>
    <property type="project" value="UniProtKB-SubCell"/>
</dbReference>
<keyword evidence="4" id="KW-0158">Chromosome</keyword>
<protein>
    <recommendedName>
        <fullName evidence="14">Protein with SprT-like domain at the N terminus</fullName>
    </recommendedName>
</protein>
<keyword evidence="6" id="KW-0479">Metal-binding</keyword>
<evidence type="ECO:0000256" key="4">
    <source>
        <dbReference type="ARBA" id="ARBA00022454"/>
    </source>
</evidence>
<dbReference type="Pfam" id="PF22934">
    <property type="entry name" value="SPRTN_ZBD"/>
    <property type="match status" value="1"/>
</dbReference>
<dbReference type="GO" id="GO:0006508">
    <property type="term" value="P:proteolysis"/>
    <property type="evidence" value="ECO:0007669"/>
    <property type="project" value="UniProtKB-KW"/>
</dbReference>
<dbReference type="GO" id="GO:0005634">
    <property type="term" value="C:nucleus"/>
    <property type="evidence" value="ECO:0007669"/>
    <property type="project" value="UniProtKB-SubCell"/>
</dbReference>
<keyword evidence="11" id="KW-0482">Metalloprotease</keyword>
<keyword evidence="8 15" id="KW-0863">Zinc-finger</keyword>
<evidence type="ECO:0000256" key="7">
    <source>
        <dbReference type="ARBA" id="ARBA00022763"/>
    </source>
</evidence>
<name>A0A914DUR2_9BILA</name>
<evidence type="ECO:0000256" key="5">
    <source>
        <dbReference type="ARBA" id="ARBA00022670"/>
    </source>
</evidence>
<organism evidence="18 19">
    <name type="scientific">Acrobeloides nanus</name>
    <dbReference type="NCBI Taxonomy" id="290746"/>
    <lineage>
        <taxon>Eukaryota</taxon>
        <taxon>Metazoa</taxon>
        <taxon>Ecdysozoa</taxon>
        <taxon>Nematoda</taxon>
        <taxon>Chromadorea</taxon>
        <taxon>Rhabditida</taxon>
        <taxon>Tylenchina</taxon>
        <taxon>Cephalobomorpha</taxon>
        <taxon>Cephaloboidea</taxon>
        <taxon>Cephalobidae</taxon>
        <taxon>Acrobeloides</taxon>
    </lineage>
</organism>
<comment type="subcellular location">
    <subcellularLocation>
        <location evidence="2">Chromosome</location>
    </subcellularLocation>
    <subcellularLocation>
        <location evidence="1">Nucleus</location>
    </subcellularLocation>
</comment>
<dbReference type="GO" id="GO:0003697">
    <property type="term" value="F:single-stranded DNA binding"/>
    <property type="evidence" value="ECO:0007669"/>
    <property type="project" value="InterPro"/>
</dbReference>
<dbReference type="AlphaFoldDB" id="A0A914DUR2"/>
<dbReference type="InterPro" id="IPR044245">
    <property type="entry name" value="Spartan"/>
</dbReference>
<dbReference type="GO" id="GO:0031593">
    <property type="term" value="F:polyubiquitin modification-dependent protein binding"/>
    <property type="evidence" value="ECO:0007669"/>
    <property type="project" value="TreeGrafter"/>
</dbReference>
<evidence type="ECO:0000313" key="19">
    <source>
        <dbReference type="WBParaSite" id="ACRNAN_scaffold4226.g15432.t1"/>
    </source>
</evidence>
<keyword evidence="7 15" id="KW-0227">DNA damage</keyword>
<evidence type="ECO:0000256" key="9">
    <source>
        <dbReference type="ARBA" id="ARBA00022801"/>
    </source>
</evidence>
<keyword evidence="10" id="KW-0862">Zinc</keyword>
<accession>A0A914DUR2</accession>
<dbReference type="PANTHER" id="PTHR21220:SF0">
    <property type="entry name" value="DNA-DEPENDENT METALLOPROTEASE SPRTN"/>
    <property type="match status" value="1"/>
</dbReference>
<dbReference type="GO" id="GO:0004222">
    <property type="term" value="F:metalloendopeptidase activity"/>
    <property type="evidence" value="ECO:0007669"/>
    <property type="project" value="InterPro"/>
</dbReference>
<dbReference type="Proteomes" id="UP000887540">
    <property type="component" value="Unplaced"/>
</dbReference>
<evidence type="ECO:0000256" key="2">
    <source>
        <dbReference type="ARBA" id="ARBA00004286"/>
    </source>
</evidence>
<comment type="similarity">
    <text evidence="3">Belongs to the Spartan family.</text>
</comment>
<evidence type="ECO:0000256" key="13">
    <source>
        <dbReference type="ARBA" id="ARBA00023242"/>
    </source>
</evidence>
<evidence type="ECO:0000256" key="11">
    <source>
        <dbReference type="ARBA" id="ARBA00023049"/>
    </source>
</evidence>
<keyword evidence="18" id="KW-1185">Reference proteome</keyword>
<dbReference type="InterPro" id="IPR055220">
    <property type="entry name" value="SPRTN_ZBD"/>
</dbReference>
<dbReference type="GO" id="GO:0006281">
    <property type="term" value="P:DNA repair"/>
    <property type="evidence" value="ECO:0007669"/>
    <property type="project" value="UniProtKB-KW"/>
</dbReference>
<evidence type="ECO:0000256" key="3">
    <source>
        <dbReference type="ARBA" id="ARBA00010724"/>
    </source>
</evidence>
<dbReference type="SMART" id="SM00731">
    <property type="entry name" value="SprT"/>
    <property type="match status" value="1"/>
</dbReference>
<evidence type="ECO:0000256" key="1">
    <source>
        <dbReference type="ARBA" id="ARBA00004123"/>
    </source>
</evidence>
<proteinExistence type="inferred from homology"/>
<dbReference type="InterPro" id="IPR006640">
    <property type="entry name" value="SprT-like_domain"/>
</dbReference>
<evidence type="ECO:0000256" key="8">
    <source>
        <dbReference type="ARBA" id="ARBA00022771"/>
    </source>
</evidence>
<dbReference type="PANTHER" id="PTHR21220">
    <property type="entry name" value="DNA-DEPENDENT METALLOPROTEASE SPRTN"/>
    <property type="match status" value="1"/>
</dbReference>
<keyword evidence="13" id="KW-0539">Nucleus</keyword>
<evidence type="ECO:0000256" key="6">
    <source>
        <dbReference type="ARBA" id="ARBA00022723"/>
    </source>
</evidence>
<dbReference type="SMART" id="SM00734">
    <property type="entry name" value="ZnF_Rad18"/>
    <property type="match status" value="1"/>
</dbReference>
<feature type="domain" description="UBZ4-type" evidence="17">
    <location>
        <begin position="371"/>
        <end position="395"/>
    </location>
</feature>
<evidence type="ECO:0000259" key="17">
    <source>
        <dbReference type="PROSITE" id="PS51908"/>
    </source>
</evidence>
<dbReference type="PROSITE" id="PS51908">
    <property type="entry name" value="ZF_UBZ4"/>
    <property type="match status" value="1"/>
</dbReference>
<dbReference type="InterPro" id="IPR006642">
    <property type="entry name" value="Rad18_UBZ4"/>
</dbReference>
<evidence type="ECO:0000256" key="14">
    <source>
        <dbReference type="ARBA" id="ARBA00030396"/>
    </source>
</evidence>
<dbReference type="GO" id="GO:0008270">
    <property type="term" value="F:zinc ion binding"/>
    <property type="evidence" value="ECO:0007669"/>
    <property type="project" value="UniProtKB-KW"/>
</dbReference>
<evidence type="ECO:0000256" key="10">
    <source>
        <dbReference type="ARBA" id="ARBA00022833"/>
    </source>
</evidence>
<dbReference type="WBParaSite" id="ACRNAN_scaffold4226.g15432.t1">
    <property type="protein sequence ID" value="ACRNAN_scaffold4226.g15432.t1"/>
    <property type="gene ID" value="ACRNAN_scaffold4226.g15432"/>
</dbReference>
<evidence type="ECO:0000256" key="16">
    <source>
        <dbReference type="SAM" id="MobiDB-lite"/>
    </source>
</evidence>
<feature type="region of interest" description="Disordered" evidence="16">
    <location>
        <begin position="186"/>
        <end position="231"/>
    </location>
</feature>
<keyword evidence="9" id="KW-0378">Hydrolase</keyword>
<feature type="compositionally biased region" description="Basic and acidic residues" evidence="16">
    <location>
        <begin position="186"/>
        <end position="197"/>
    </location>
</feature>
<dbReference type="Pfam" id="PF10263">
    <property type="entry name" value="SprT-like"/>
    <property type="match status" value="1"/>
</dbReference>
<keyword evidence="5" id="KW-0645">Protease</keyword>
<evidence type="ECO:0000256" key="12">
    <source>
        <dbReference type="ARBA" id="ARBA00023204"/>
    </source>
</evidence>
<evidence type="ECO:0000256" key="15">
    <source>
        <dbReference type="PROSITE-ProRule" id="PRU01256"/>
    </source>
</evidence>
<reference evidence="19" key="1">
    <citation type="submission" date="2022-11" db="UniProtKB">
        <authorList>
            <consortium name="WormBaseParasite"/>
        </authorList>
    </citation>
    <scope>IDENTIFICATION</scope>
</reference>
<evidence type="ECO:0000313" key="18">
    <source>
        <dbReference type="Proteomes" id="UP000887540"/>
    </source>
</evidence>